<feature type="domain" description="Glycosyltransferase 2-like" evidence="1">
    <location>
        <begin position="7"/>
        <end position="133"/>
    </location>
</feature>
<dbReference type="InterPro" id="IPR050834">
    <property type="entry name" value="Glycosyltransf_2"/>
</dbReference>
<accession>A0A1F6TWH2</accession>
<dbReference type="InterPro" id="IPR001173">
    <property type="entry name" value="Glyco_trans_2-like"/>
</dbReference>
<reference evidence="2 3" key="1">
    <citation type="journal article" date="2016" name="Nat. Commun.">
        <title>Thousands of microbial genomes shed light on interconnected biogeochemical processes in an aquifer system.</title>
        <authorList>
            <person name="Anantharaman K."/>
            <person name="Brown C.T."/>
            <person name="Hug L.A."/>
            <person name="Sharon I."/>
            <person name="Castelle C.J."/>
            <person name="Probst A.J."/>
            <person name="Thomas B.C."/>
            <person name="Singh A."/>
            <person name="Wilkins M.J."/>
            <person name="Karaoz U."/>
            <person name="Brodie E.L."/>
            <person name="Williams K.H."/>
            <person name="Hubbard S.S."/>
            <person name="Banfield J.F."/>
        </authorList>
    </citation>
    <scope>NUCLEOTIDE SEQUENCE [LARGE SCALE GENOMIC DNA]</scope>
</reference>
<dbReference type="InterPro" id="IPR029044">
    <property type="entry name" value="Nucleotide-diphossugar_trans"/>
</dbReference>
<dbReference type="CDD" id="cd06433">
    <property type="entry name" value="GT_2_WfgS_like"/>
    <property type="match status" value="1"/>
</dbReference>
<proteinExistence type="predicted"/>
<dbReference type="Proteomes" id="UP000179362">
    <property type="component" value="Unassembled WGS sequence"/>
</dbReference>
<sequence length="266" mass="31167">MSWPKISVVTPSYNQGRFIEATLLSVLNQNYPNLEYIVVDGGSADESIEIIKKYEHRLAYWVSEPDGGQTKGLIKGFRRATGEIQCWLNSDDLLQPGTLSEVAAYFLDHPRVDAVYGNALWIDVAGQLLREQREIPFSRFVWLYTYNYIPCMSMFWRKPIYDKVGGLDQEFDLAMDADLWIRFAEVGRIAHVRSVWSCMRFYPEQKNRRLREKSDAEDMRIRQRYGVDSGQPLYRAKRFIAQAVRLAWRLLTGCYPLGYRRYMERS</sequence>
<comment type="caution">
    <text evidence="2">The sequence shown here is derived from an EMBL/GenBank/DDBJ whole genome shotgun (WGS) entry which is preliminary data.</text>
</comment>
<name>A0A1F6TWH2_9PROT</name>
<protein>
    <recommendedName>
        <fullName evidence="1">Glycosyltransferase 2-like domain-containing protein</fullName>
    </recommendedName>
</protein>
<dbReference type="SUPFAM" id="SSF53448">
    <property type="entry name" value="Nucleotide-diphospho-sugar transferases"/>
    <property type="match status" value="1"/>
</dbReference>
<dbReference type="AlphaFoldDB" id="A0A1F6TWH2"/>
<dbReference type="PANTHER" id="PTHR43685:SF11">
    <property type="entry name" value="GLYCOSYLTRANSFERASE TAGX-RELATED"/>
    <property type="match status" value="1"/>
</dbReference>
<evidence type="ECO:0000313" key="3">
    <source>
        <dbReference type="Proteomes" id="UP000179362"/>
    </source>
</evidence>
<organism evidence="2 3">
    <name type="scientific">Candidatus Muproteobacteria bacterium RIFCSPHIGHO2_02_FULL_65_16</name>
    <dbReference type="NCBI Taxonomy" id="1817766"/>
    <lineage>
        <taxon>Bacteria</taxon>
        <taxon>Pseudomonadati</taxon>
        <taxon>Pseudomonadota</taxon>
        <taxon>Candidatus Muproteobacteria</taxon>
    </lineage>
</organism>
<dbReference type="EMBL" id="MFTA01000115">
    <property type="protein sequence ID" value="OGI49402.1"/>
    <property type="molecule type" value="Genomic_DNA"/>
</dbReference>
<dbReference type="Pfam" id="PF00535">
    <property type="entry name" value="Glycos_transf_2"/>
    <property type="match status" value="1"/>
</dbReference>
<dbReference type="Gene3D" id="3.90.550.10">
    <property type="entry name" value="Spore Coat Polysaccharide Biosynthesis Protein SpsA, Chain A"/>
    <property type="match status" value="1"/>
</dbReference>
<gene>
    <name evidence="2" type="ORF">A3B81_03935</name>
</gene>
<dbReference type="PANTHER" id="PTHR43685">
    <property type="entry name" value="GLYCOSYLTRANSFERASE"/>
    <property type="match status" value="1"/>
</dbReference>
<evidence type="ECO:0000259" key="1">
    <source>
        <dbReference type="Pfam" id="PF00535"/>
    </source>
</evidence>
<evidence type="ECO:0000313" key="2">
    <source>
        <dbReference type="EMBL" id="OGI49402.1"/>
    </source>
</evidence>